<evidence type="ECO:0000313" key="2">
    <source>
        <dbReference type="Proteomes" id="UP000309997"/>
    </source>
</evidence>
<reference evidence="1 2" key="1">
    <citation type="journal article" date="2024" name="Plant Biotechnol. J.">
        <title>Genome and CRISPR/Cas9 system of a widespread forest tree (Populus alba) in the world.</title>
        <authorList>
            <person name="Liu Y.J."/>
            <person name="Jiang P.F."/>
            <person name="Han X.M."/>
            <person name="Li X.Y."/>
            <person name="Wang H.M."/>
            <person name="Wang Y.J."/>
            <person name="Wang X.X."/>
            <person name="Zeng Q.Y."/>
        </authorList>
    </citation>
    <scope>NUCLEOTIDE SEQUENCE [LARGE SCALE GENOMIC DNA]</scope>
    <source>
        <strain evidence="2">cv. PAL-ZL1</strain>
    </source>
</reference>
<dbReference type="EMBL" id="RCHU02000004">
    <property type="protein sequence ID" value="KAL3596083.1"/>
    <property type="molecule type" value="Genomic_DNA"/>
</dbReference>
<evidence type="ECO:0000313" key="1">
    <source>
        <dbReference type="EMBL" id="KAL3596083.1"/>
    </source>
</evidence>
<name>A0ACC4CDC4_POPAL</name>
<comment type="caution">
    <text evidence="1">The sequence shown here is derived from an EMBL/GenBank/DDBJ whole genome shotgun (WGS) entry which is preliminary data.</text>
</comment>
<dbReference type="Proteomes" id="UP000309997">
    <property type="component" value="Unassembled WGS sequence"/>
</dbReference>
<keyword evidence="2" id="KW-1185">Reference proteome</keyword>
<protein>
    <submittedName>
        <fullName evidence="1">Uncharacterized protein</fullName>
    </submittedName>
</protein>
<sequence>MEGGMQSLVHIQKSIGIRDVLVSAPYLILLSYMEGIKPPSMEGIDALLAISCLLYLVFLCWGHLDGLNISLYFLQKNKSSTFEINGSPQSGPKSSIGKMPLNSVTSIIDGLTRLYREKLKPLEVTYRFNDFVSPLLSGSDERSTPGNTAAVQADMPFRGLTSFGGAFLSKFECAQMPHPHLDEITIIDTPGVLSGEKQRAQRSYDFTGVISWFAEKGDLILLLFDPYKLDISDEFKRVIASLRANDGKIRVVLNKADQVNTQQLMRDVYGALMWSHGKVLNTPDVSPHSMTNLLMKKLPAQCSVIFLKKEQNDLLMDLLDIPKKACDRRINEFVKRARAANIHSYIISHLQKEMPSLMGKTKTQKRLINNLEDEFANSEVKQSSVRKAEGCSLQEVLWKRVLVRKTIEDQTLLNRLGTTDDMVSAVAFSASDDASSITRVILVVAGGMPSRLSSLS</sequence>
<gene>
    <name evidence="1" type="ORF">D5086_007720</name>
</gene>
<proteinExistence type="predicted"/>
<organism evidence="1 2">
    <name type="scientific">Populus alba</name>
    <name type="common">White poplar</name>
    <dbReference type="NCBI Taxonomy" id="43335"/>
    <lineage>
        <taxon>Eukaryota</taxon>
        <taxon>Viridiplantae</taxon>
        <taxon>Streptophyta</taxon>
        <taxon>Embryophyta</taxon>
        <taxon>Tracheophyta</taxon>
        <taxon>Spermatophyta</taxon>
        <taxon>Magnoliopsida</taxon>
        <taxon>eudicotyledons</taxon>
        <taxon>Gunneridae</taxon>
        <taxon>Pentapetalae</taxon>
        <taxon>rosids</taxon>
        <taxon>fabids</taxon>
        <taxon>Malpighiales</taxon>
        <taxon>Salicaceae</taxon>
        <taxon>Saliceae</taxon>
        <taxon>Populus</taxon>
    </lineage>
</organism>
<accession>A0ACC4CDC4</accession>